<evidence type="ECO:0000313" key="2">
    <source>
        <dbReference type="Proteomes" id="UP000800096"/>
    </source>
</evidence>
<evidence type="ECO:0000313" key="1">
    <source>
        <dbReference type="EMBL" id="KAF1913031.1"/>
    </source>
</evidence>
<dbReference type="EMBL" id="ML979139">
    <property type="protein sequence ID" value="KAF1913031.1"/>
    <property type="molecule type" value="Genomic_DNA"/>
</dbReference>
<protein>
    <submittedName>
        <fullName evidence="1">Uncharacterized protein</fullName>
    </submittedName>
</protein>
<proteinExistence type="predicted"/>
<gene>
    <name evidence="1" type="ORF">BDU57DRAFT_589791</name>
</gene>
<dbReference type="AlphaFoldDB" id="A0A6A5QBQ1"/>
<dbReference type="OrthoDB" id="3724345at2759"/>
<dbReference type="InterPro" id="IPR018531">
    <property type="entry name" value="DUF1993"/>
</dbReference>
<organism evidence="1 2">
    <name type="scientific">Ampelomyces quisqualis</name>
    <name type="common">Powdery mildew agent</name>
    <dbReference type="NCBI Taxonomy" id="50730"/>
    <lineage>
        <taxon>Eukaryota</taxon>
        <taxon>Fungi</taxon>
        <taxon>Dikarya</taxon>
        <taxon>Ascomycota</taxon>
        <taxon>Pezizomycotina</taxon>
        <taxon>Dothideomycetes</taxon>
        <taxon>Pleosporomycetidae</taxon>
        <taxon>Pleosporales</taxon>
        <taxon>Pleosporineae</taxon>
        <taxon>Phaeosphaeriaceae</taxon>
        <taxon>Ampelomyces</taxon>
    </lineage>
</organism>
<dbReference type="Proteomes" id="UP000800096">
    <property type="component" value="Unassembled WGS sequence"/>
</dbReference>
<dbReference type="PANTHER" id="PTHR36922">
    <property type="entry name" value="BLL2446 PROTEIN"/>
    <property type="match status" value="1"/>
</dbReference>
<sequence>MADPLTYSFYGTTIPILKNIASSAISILTTAQNELSSAAPGTFPSETELLDHNFTDMLPLRHPSLTLTTSTPQFNPAFADFSAAIDFFKACIAAYDSVDEEALNAAANKPVDVPFESMGKTLHMAGLADYFHGLCVPNAYFHLNALYMLLRSKGIKLGKGVYVGTFMSEQQKKDWAPLRG</sequence>
<dbReference type="Pfam" id="PF09351">
    <property type="entry name" value="DUF1993"/>
    <property type="match status" value="1"/>
</dbReference>
<accession>A0A6A5QBQ1</accession>
<dbReference type="SUPFAM" id="SSF109854">
    <property type="entry name" value="DinB/YfiT-like putative metalloenzymes"/>
    <property type="match status" value="1"/>
</dbReference>
<dbReference type="InterPro" id="IPR034660">
    <property type="entry name" value="DinB/YfiT-like"/>
</dbReference>
<keyword evidence="2" id="KW-1185">Reference proteome</keyword>
<dbReference type="Gene3D" id="1.20.120.450">
    <property type="entry name" value="dinb family like domain"/>
    <property type="match status" value="1"/>
</dbReference>
<name>A0A6A5QBQ1_AMPQU</name>
<dbReference type="PANTHER" id="PTHR36922:SF1">
    <property type="entry name" value="DUF1993 DOMAIN-CONTAINING PROTEIN"/>
    <property type="match status" value="1"/>
</dbReference>
<reference evidence="1" key="1">
    <citation type="journal article" date="2020" name="Stud. Mycol.">
        <title>101 Dothideomycetes genomes: a test case for predicting lifestyles and emergence of pathogens.</title>
        <authorList>
            <person name="Haridas S."/>
            <person name="Albert R."/>
            <person name="Binder M."/>
            <person name="Bloem J."/>
            <person name="Labutti K."/>
            <person name="Salamov A."/>
            <person name="Andreopoulos B."/>
            <person name="Baker S."/>
            <person name="Barry K."/>
            <person name="Bills G."/>
            <person name="Bluhm B."/>
            <person name="Cannon C."/>
            <person name="Castanera R."/>
            <person name="Culley D."/>
            <person name="Daum C."/>
            <person name="Ezra D."/>
            <person name="Gonzalez J."/>
            <person name="Henrissat B."/>
            <person name="Kuo A."/>
            <person name="Liang C."/>
            <person name="Lipzen A."/>
            <person name="Lutzoni F."/>
            <person name="Magnuson J."/>
            <person name="Mondo S."/>
            <person name="Nolan M."/>
            <person name="Ohm R."/>
            <person name="Pangilinan J."/>
            <person name="Park H.-J."/>
            <person name="Ramirez L."/>
            <person name="Alfaro M."/>
            <person name="Sun H."/>
            <person name="Tritt A."/>
            <person name="Yoshinaga Y."/>
            <person name="Zwiers L.-H."/>
            <person name="Turgeon B."/>
            <person name="Goodwin S."/>
            <person name="Spatafora J."/>
            <person name="Crous P."/>
            <person name="Grigoriev I."/>
        </authorList>
    </citation>
    <scope>NUCLEOTIDE SEQUENCE</scope>
    <source>
        <strain evidence="1">HMLAC05119</strain>
    </source>
</reference>